<feature type="non-terminal residue" evidence="2">
    <location>
        <position position="1"/>
    </location>
</feature>
<dbReference type="EMBL" id="CAMXCT020001920">
    <property type="protein sequence ID" value="CAL1147564.1"/>
    <property type="molecule type" value="Genomic_DNA"/>
</dbReference>
<dbReference type="Proteomes" id="UP001152797">
    <property type="component" value="Unassembled WGS sequence"/>
</dbReference>
<feature type="region of interest" description="Disordered" evidence="1">
    <location>
        <begin position="188"/>
        <end position="249"/>
    </location>
</feature>
<organism evidence="2">
    <name type="scientific">Cladocopium goreaui</name>
    <dbReference type="NCBI Taxonomy" id="2562237"/>
    <lineage>
        <taxon>Eukaryota</taxon>
        <taxon>Sar</taxon>
        <taxon>Alveolata</taxon>
        <taxon>Dinophyceae</taxon>
        <taxon>Suessiales</taxon>
        <taxon>Symbiodiniaceae</taxon>
        <taxon>Cladocopium</taxon>
    </lineage>
</organism>
<gene>
    <name evidence="2" type="ORF">C1SCF055_LOCUS20858</name>
</gene>
<evidence type="ECO:0000313" key="3">
    <source>
        <dbReference type="EMBL" id="CAL1147564.1"/>
    </source>
</evidence>
<dbReference type="EMBL" id="CAMXCT010001920">
    <property type="protein sequence ID" value="CAI3994189.1"/>
    <property type="molecule type" value="Genomic_DNA"/>
</dbReference>
<feature type="compositionally biased region" description="Low complexity" evidence="1">
    <location>
        <begin position="188"/>
        <end position="198"/>
    </location>
</feature>
<evidence type="ECO:0000313" key="4">
    <source>
        <dbReference type="Proteomes" id="UP001152797"/>
    </source>
</evidence>
<keyword evidence="4" id="KW-1185">Reference proteome</keyword>
<dbReference type="AlphaFoldDB" id="A0A9P1FYC6"/>
<proteinExistence type="predicted"/>
<comment type="caution">
    <text evidence="2">The sequence shown here is derived from an EMBL/GenBank/DDBJ whole genome shotgun (WGS) entry which is preliminary data.</text>
</comment>
<reference evidence="3" key="2">
    <citation type="submission" date="2024-04" db="EMBL/GenBank/DDBJ databases">
        <authorList>
            <person name="Chen Y."/>
            <person name="Shah S."/>
            <person name="Dougan E. K."/>
            <person name="Thang M."/>
            <person name="Chan C."/>
        </authorList>
    </citation>
    <scope>NUCLEOTIDE SEQUENCE [LARGE SCALE GENOMIC DNA]</scope>
</reference>
<sequence>DLSATFMIHESFVTQLMKTSGREGVFFKIHSSSEAGYQFELLWLPDDVSHEQALQYAESDKVLGLVAKNAKQKPKYALRFSSMQDLQTFAEQYALSNSASQSRWRLDGLSPILGSAGVITLLEDRQWVIDSVLYFGERHCVFTASTVGNLTPMFYEVDGESQQMRFKALSLSARNSQIEANKKAKSQASSSAAATATNFGQQKASWLRSLRPKREEAAIPVSPAKNESGKRPAPAKTGETPPGKQNKET</sequence>
<accession>A0A9P1FYC6</accession>
<name>A0A9P1FYC6_9DINO</name>
<reference evidence="2" key="1">
    <citation type="submission" date="2022-10" db="EMBL/GenBank/DDBJ databases">
        <authorList>
            <person name="Chen Y."/>
            <person name="Dougan E. K."/>
            <person name="Chan C."/>
            <person name="Rhodes N."/>
            <person name="Thang M."/>
        </authorList>
    </citation>
    <scope>NUCLEOTIDE SEQUENCE</scope>
</reference>
<dbReference type="EMBL" id="CAMXCT030001920">
    <property type="protein sequence ID" value="CAL4781501.1"/>
    <property type="molecule type" value="Genomic_DNA"/>
</dbReference>
<evidence type="ECO:0000313" key="2">
    <source>
        <dbReference type="EMBL" id="CAI3994189.1"/>
    </source>
</evidence>
<dbReference type="OrthoDB" id="488961at2759"/>
<protein>
    <submittedName>
        <fullName evidence="2">Uncharacterized protein</fullName>
    </submittedName>
</protein>
<evidence type="ECO:0000256" key="1">
    <source>
        <dbReference type="SAM" id="MobiDB-lite"/>
    </source>
</evidence>